<dbReference type="VEuPathDB" id="CryptoDB:Vbra_6219"/>
<dbReference type="PhylomeDB" id="A0A0G4GER1"/>
<dbReference type="EMBL" id="CDMY01000637">
    <property type="protein sequence ID" value="CEM27667.1"/>
    <property type="molecule type" value="Genomic_DNA"/>
</dbReference>
<organism evidence="1 2">
    <name type="scientific">Vitrella brassicaformis (strain CCMP3155)</name>
    <dbReference type="NCBI Taxonomy" id="1169540"/>
    <lineage>
        <taxon>Eukaryota</taxon>
        <taxon>Sar</taxon>
        <taxon>Alveolata</taxon>
        <taxon>Colpodellida</taxon>
        <taxon>Vitrellaceae</taxon>
        <taxon>Vitrella</taxon>
    </lineage>
</organism>
<evidence type="ECO:0000313" key="1">
    <source>
        <dbReference type="EMBL" id="CEM27667.1"/>
    </source>
</evidence>
<gene>
    <name evidence="1" type="ORF">Vbra_6219</name>
</gene>
<reference evidence="1 2" key="1">
    <citation type="submission" date="2014-11" db="EMBL/GenBank/DDBJ databases">
        <authorList>
            <person name="Zhu J."/>
            <person name="Qi W."/>
            <person name="Song R."/>
        </authorList>
    </citation>
    <scope>NUCLEOTIDE SEQUENCE [LARGE SCALE GENOMIC DNA]</scope>
</reference>
<proteinExistence type="predicted"/>
<dbReference type="Proteomes" id="UP000041254">
    <property type="component" value="Unassembled WGS sequence"/>
</dbReference>
<protein>
    <submittedName>
        <fullName evidence="1">Uncharacterized protein</fullName>
    </submittedName>
</protein>
<keyword evidence="2" id="KW-1185">Reference proteome</keyword>
<accession>A0A0G4GER1</accession>
<evidence type="ECO:0000313" key="2">
    <source>
        <dbReference type="Proteomes" id="UP000041254"/>
    </source>
</evidence>
<dbReference type="AlphaFoldDB" id="A0A0G4GER1"/>
<dbReference type="InParanoid" id="A0A0G4GER1"/>
<sequence>MCDLVPEELWREQILPSLVVCDVIALRATSSAKAALITGGLLLQRIDTYLARHELSGTVDVNRNASAVAGDIDQPSGFVAVVRHSLLACARRLTGRRLTHFGYLVRCLYVLEQGGSEWRLMGMVVRLAAIYRLTPNGLPLALSVAQLHSKSAFDSVPLAMAIYRLIGHQLTLRGQRLALRRAANGEYRIGDRSFRVVPFGDLPADHPYRSTYNESDPVVRWGRDLFPSFTAFLTMRPLMWWWPYEAGVVRVVFKAVLWVHKDRSNPGFQRLLTAGDIPEQLGYTADNRFDRGNLSTADPIDRRYVIVSGFRPTDTVAAFMRVDRGGSGCGRPSRLLPVCLPPSMSASPCRCRCGAVY</sequence>
<name>A0A0G4GER1_VITBC</name>